<dbReference type="Proteomes" id="UP000321523">
    <property type="component" value="Unassembled WGS sequence"/>
</dbReference>
<keyword evidence="2" id="KW-0472">Membrane</keyword>
<dbReference type="RefSeq" id="WP_147041083.1">
    <property type="nucleotide sequence ID" value="NZ_BJYZ01000037.1"/>
</dbReference>
<reference evidence="7 8" key="1">
    <citation type="submission" date="2019-07" db="EMBL/GenBank/DDBJ databases">
        <title>Whole genome shotgun sequence of Skermanella aerolata NBRC 106429.</title>
        <authorList>
            <person name="Hosoyama A."/>
            <person name="Uohara A."/>
            <person name="Ohji S."/>
            <person name="Ichikawa N."/>
        </authorList>
    </citation>
    <scope>NUCLEOTIDE SEQUENCE [LARGE SCALE GENOMIC DNA]</scope>
    <source>
        <strain evidence="7 8">NBRC 106429</strain>
    </source>
</reference>
<evidence type="ECO:0000313" key="8">
    <source>
        <dbReference type="Proteomes" id="UP000321523"/>
    </source>
</evidence>
<feature type="domain" description="ABC transporter" evidence="6">
    <location>
        <begin position="5"/>
        <end position="227"/>
    </location>
</feature>
<gene>
    <name evidence="7" type="ORF">SAE02_63320</name>
</gene>
<dbReference type="SMART" id="SM00382">
    <property type="entry name" value="AAA"/>
    <property type="match status" value="1"/>
</dbReference>
<dbReference type="Gene3D" id="3.40.50.300">
    <property type="entry name" value="P-loop containing nucleotide triphosphate hydrolases"/>
    <property type="match status" value="1"/>
</dbReference>
<sequence>MSALLEAIDLKKQYSMAGQTVHALRGINLTIDAGDYVAVMGPSGSGKSTFMNILGCLDTPSGGQYLLDGEEVGRLPEQSRAKIRNGKLGFVFQSFHLLPTHTALENVELPLTYAPVAARERRERAMRHLAAVGLADRAHHRPAELSGGQQQRVAIARSLVNDPRILLADEPTGALDQATGEEIMALFQSLNDEGRTVVLVTHDRGVAEHAKRRIAFRDGQVMEDSAA</sequence>
<dbReference type="GO" id="GO:0022857">
    <property type="term" value="F:transmembrane transporter activity"/>
    <property type="evidence" value="ECO:0007669"/>
    <property type="project" value="TreeGrafter"/>
</dbReference>
<keyword evidence="4 7" id="KW-0067">ATP-binding</keyword>
<dbReference type="OrthoDB" id="9802264at2"/>
<dbReference type="FunFam" id="3.40.50.300:FF:000032">
    <property type="entry name" value="Export ABC transporter ATP-binding protein"/>
    <property type="match status" value="1"/>
</dbReference>
<dbReference type="AlphaFoldDB" id="A0A512E0D7"/>
<dbReference type="PANTHER" id="PTHR24220">
    <property type="entry name" value="IMPORT ATP-BINDING PROTEIN"/>
    <property type="match status" value="1"/>
</dbReference>
<evidence type="ECO:0000256" key="5">
    <source>
        <dbReference type="ARBA" id="ARBA00038388"/>
    </source>
</evidence>
<dbReference type="InterPro" id="IPR015854">
    <property type="entry name" value="ABC_transpr_LolD-like"/>
</dbReference>
<dbReference type="CDD" id="cd03255">
    <property type="entry name" value="ABC_MJ0796_LolCDE_FtsE"/>
    <property type="match status" value="1"/>
</dbReference>
<keyword evidence="8" id="KW-1185">Reference proteome</keyword>
<comment type="caution">
    <text evidence="7">The sequence shown here is derived from an EMBL/GenBank/DDBJ whole genome shotgun (WGS) entry which is preliminary data.</text>
</comment>
<dbReference type="GO" id="GO:0005524">
    <property type="term" value="F:ATP binding"/>
    <property type="evidence" value="ECO:0007669"/>
    <property type="project" value="UniProtKB-KW"/>
</dbReference>
<dbReference type="InterPro" id="IPR017871">
    <property type="entry name" value="ABC_transporter-like_CS"/>
</dbReference>
<proteinExistence type="inferred from homology"/>
<dbReference type="InterPro" id="IPR003439">
    <property type="entry name" value="ABC_transporter-like_ATP-bd"/>
</dbReference>
<dbReference type="Pfam" id="PF00005">
    <property type="entry name" value="ABC_tran"/>
    <property type="match status" value="1"/>
</dbReference>
<dbReference type="GO" id="GO:0098796">
    <property type="term" value="C:membrane protein complex"/>
    <property type="evidence" value="ECO:0007669"/>
    <property type="project" value="UniProtKB-ARBA"/>
</dbReference>
<evidence type="ECO:0000256" key="2">
    <source>
        <dbReference type="ARBA" id="ARBA00022519"/>
    </source>
</evidence>
<evidence type="ECO:0000259" key="6">
    <source>
        <dbReference type="PROSITE" id="PS50893"/>
    </source>
</evidence>
<keyword evidence="2" id="KW-0997">Cell inner membrane</keyword>
<accession>A0A512E0D7</accession>
<keyword evidence="2" id="KW-1003">Cell membrane</keyword>
<dbReference type="PROSITE" id="PS50893">
    <property type="entry name" value="ABC_TRANSPORTER_2"/>
    <property type="match status" value="1"/>
</dbReference>
<evidence type="ECO:0000256" key="1">
    <source>
        <dbReference type="ARBA" id="ARBA00022448"/>
    </source>
</evidence>
<organism evidence="7 8">
    <name type="scientific">Skermanella aerolata</name>
    <dbReference type="NCBI Taxonomy" id="393310"/>
    <lineage>
        <taxon>Bacteria</taxon>
        <taxon>Pseudomonadati</taxon>
        <taxon>Pseudomonadota</taxon>
        <taxon>Alphaproteobacteria</taxon>
        <taxon>Rhodospirillales</taxon>
        <taxon>Azospirillaceae</taxon>
        <taxon>Skermanella</taxon>
    </lineage>
</organism>
<protein>
    <submittedName>
        <fullName evidence="7">Macrolide ABC transporter ATP-binding protein</fullName>
    </submittedName>
</protein>
<evidence type="ECO:0000256" key="3">
    <source>
        <dbReference type="ARBA" id="ARBA00022741"/>
    </source>
</evidence>
<dbReference type="SUPFAM" id="SSF52540">
    <property type="entry name" value="P-loop containing nucleoside triphosphate hydrolases"/>
    <property type="match status" value="1"/>
</dbReference>
<comment type="similarity">
    <text evidence="5">Belongs to the ABC transporter superfamily. Macrolide exporter (TC 3.A.1.122) family.</text>
</comment>
<keyword evidence="3" id="KW-0547">Nucleotide-binding</keyword>
<dbReference type="PANTHER" id="PTHR24220:SF86">
    <property type="entry name" value="ABC TRANSPORTER ABCH.1"/>
    <property type="match status" value="1"/>
</dbReference>
<dbReference type="PROSITE" id="PS00211">
    <property type="entry name" value="ABC_TRANSPORTER_1"/>
    <property type="match status" value="1"/>
</dbReference>
<dbReference type="GO" id="GO:0005886">
    <property type="term" value="C:plasma membrane"/>
    <property type="evidence" value="ECO:0007669"/>
    <property type="project" value="TreeGrafter"/>
</dbReference>
<evidence type="ECO:0000313" key="7">
    <source>
        <dbReference type="EMBL" id="GEO42184.1"/>
    </source>
</evidence>
<dbReference type="EMBL" id="BJYZ01000037">
    <property type="protein sequence ID" value="GEO42184.1"/>
    <property type="molecule type" value="Genomic_DNA"/>
</dbReference>
<dbReference type="InterPro" id="IPR027417">
    <property type="entry name" value="P-loop_NTPase"/>
</dbReference>
<dbReference type="GO" id="GO:0016887">
    <property type="term" value="F:ATP hydrolysis activity"/>
    <property type="evidence" value="ECO:0007669"/>
    <property type="project" value="InterPro"/>
</dbReference>
<name>A0A512E0D7_9PROT</name>
<dbReference type="InterPro" id="IPR003593">
    <property type="entry name" value="AAA+_ATPase"/>
</dbReference>
<evidence type="ECO:0000256" key="4">
    <source>
        <dbReference type="ARBA" id="ARBA00022840"/>
    </source>
</evidence>
<keyword evidence="1" id="KW-0813">Transport</keyword>
<dbReference type="InterPro" id="IPR017911">
    <property type="entry name" value="MacB-like_ATP-bd"/>
</dbReference>